<organism evidence="2 3">
    <name type="scientific">Rheinheimera tilapiae</name>
    <dbReference type="NCBI Taxonomy" id="875043"/>
    <lineage>
        <taxon>Bacteria</taxon>
        <taxon>Pseudomonadati</taxon>
        <taxon>Pseudomonadota</taxon>
        <taxon>Gammaproteobacteria</taxon>
        <taxon>Chromatiales</taxon>
        <taxon>Chromatiaceae</taxon>
        <taxon>Rheinheimera</taxon>
    </lineage>
</organism>
<evidence type="ECO:0000256" key="1">
    <source>
        <dbReference type="SAM" id="Phobius"/>
    </source>
</evidence>
<proteinExistence type="predicted"/>
<keyword evidence="1" id="KW-0472">Membrane</keyword>
<name>A0ABV6B992_9GAMM</name>
<accession>A0ABV6B992</accession>
<comment type="caution">
    <text evidence="2">The sequence shown here is derived from an EMBL/GenBank/DDBJ whole genome shotgun (WGS) entry which is preliminary data.</text>
</comment>
<reference evidence="2 3" key="1">
    <citation type="submission" date="2024-09" db="EMBL/GenBank/DDBJ databases">
        <authorList>
            <person name="Sun Q."/>
            <person name="Mori K."/>
        </authorList>
    </citation>
    <scope>NUCLEOTIDE SEQUENCE [LARGE SCALE GENOMIC DNA]</scope>
    <source>
        <strain evidence="2 3">KCTC 23315</strain>
    </source>
</reference>
<keyword evidence="1" id="KW-0812">Transmembrane</keyword>
<keyword evidence="3" id="KW-1185">Reference proteome</keyword>
<gene>
    <name evidence="2" type="ORF">ACFFJP_03635</name>
</gene>
<dbReference type="EMBL" id="JBHLXP010000001">
    <property type="protein sequence ID" value="MFC0047382.1"/>
    <property type="molecule type" value="Genomic_DNA"/>
</dbReference>
<protein>
    <submittedName>
        <fullName evidence="2">Uncharacterized protein</fullName>
    </submittedName>
</protein>
<dbReference type="Proteomes" id="UP001589813">
    <property type="component" value="Unassembled WGS sequence"/>
</dbReference>
<keyword evidence="1" id="KW-1133">Transmembrane helix</keyword>
<sequence length="94" mass="10118">MLNLKQPRLALVTVLLWLGAVLAALFSANPGLFSVVAALATAALFFFPIRYDARDVVAEKARTPLTVAISPLLLWGLLVVLFLGFCALVFGFGR</sequence>
<evidence type="ECO:0000313" key="3">
    <source>
        <dbReference type="Proteomes" id="UP001589813"/>
    </source>
</evidence>
<evidence type="ECO:0000313" key="2">
    <source>
        <dbReference type="EMBL" id="MFC0047382.1"/>
    </source>
</evidence>
<dbReference type="RefSeq" id="WP_377240623.1">
    <property type="nucleotide sequence ID" value="NZ_JBHLXP010000001.1"/>
</dbReference>
<feature type="transmembrane region" description="Helical" evidence="1">
    <location>
        <begin position="72"/>
        <end position="92"/>
    </location>
</feature>
<feature type="transmembrane region" description="Helical" evidence="1">
    <location>
        <begin position="33"/>
        <end position="51"/>
    </location>
</feature>